<organism evidence="1 2">
    <name type="scientific">Candidatus Sneabacter namystus</name>
    <dbReference type="NCBI Taxonomy" id="2601646"/>
    <lineage>
        <taxon>Bacteria</taxon>
        <taxon>Pseudomonadati</taxon>
        <taxon>Pseudomonadota</taxon>
        <taxon>Alphaproteobacteria</taxon>
        <taxon>Rickettsiales</taxon>
        <taxon>Rickettsiaceae</taxon>
        <taxon>Rickettsieae</taxon>
        <taxon>Candidatus Sneabacter</taxon>
    </lineage>
</organism>
<evidence type="ECO:0000313" key="2">
    <source>
        <dbReference type="Proteomes" id="UP000323844"/>
    </source>
</evidence>
<dbReference type="KEGG" id="snay:FZC37_01760"/>
<dbReference type="Proteomes" id="UP000323844">
    <property type="component" value="Chromosome"/>
</dbReference>
<sequence length="257" mass="29516">MPKEITWTIHTPYNQSKTIKEKLYAADQGGICWGLCKIVEMFYLDNINKHAGTKRELIKLAVQFLKKGGSGASNAEIAANTIFELCEQEDKSLSEFKRLDTIIQKSATYINPTIQTIETMEGIATLGVTVYKPVVVVVEESTWFFTKRQKEELRWKSVGLHAITILIDSEEVIMFDPNIGYLSTPKVIKTTKLTDYVNAFSEQHYKPNYKIEFFDLFCSKQSAKAYRKKHKVINSMMHALQCEFFKDKKLTDNSKID</sequence>
<dbReference type="EMBL" id="CP043312">
    <property type="protein sequence ID" value="QEK39653.1"/>
    <property type="molecule type" value="Genomic_DNA"/>
</dbReference>
<dbReference type="AlphaFoldDB" id="A0A5C0UJG5"/>
<accession>A0A5C0UJG5</accession>
<reference evidence="1 2" key="1">
    <citation type="submission" date="2019-08" db="EMBL/GenBank/DDBJ databases">
        <title>Highly reduced genomes of protist endosymbionts show evolutionary convergence.</title>
        <authorList>
            <person name="George E."/>
            <person name="Husnik F."/>
            <person name="Tashyreva D."/>
            <person name="Prokopchuk G."/>
            <person name="Horak A."/>
            <person name="Kwong W.K."/>
            <person name="Lukes J."/>
            <person name="Keeling P.J."/>
        </authorList>
    </citation>
    <scope>NUCLEOTIDE SEQUENCE [LARGE SCALE GENOMIC DNA]</scope>
    <source>
        <strain evidence="1">1621</strain>
    </source>
</reference>
<dbReference type="Gene3D" id="3.90.70.20">
    <property type="match status" value="1"/>
</dbReference>
<keyword evidence="2" id="KW-1185">Reference proteome</keyword>
<name>A0A5C0UJG5_9RICK</name>
<dbReference type="RefSeq" id="WP_148952014.1">
    <property type="nucleotide sequence ID" value="NZ_CP043312.1"/>
</dbReference>
<protein>
    <submittedName>
        <fullName evidence="1">Uncharacterized protein</fullName>
    </submittedName>
</protein>
<evidence type="ECO:0000313" key="1">
    <source>
        <dbReference type="EMBL" id="QEK39653.1"/>
    </source>
</evidence>
<proteinExistence type="predicted"/>
<gene>
    <name evidence="1" type="ORF">FZC37_01760</name>
</gene>